<evidence type="ECO:0000256" key="1">
    <source>
        <dbReference type="ARBA" id="ARBA00022723"/>
    </source>
</evidence>
<dbReference type="PANTHER" id="PTHR46910:SF39">
    <property type="entry name" value="ZN(II)2CYS6 TRANSCRIPTION FACTOR (EUROFUNG)"/>
    <property type="match status" value="1"/>
</dbReference>
<proteinExistence type="predicted"/>
<evidence type="ECO:0000313" key="5">
    <source>
        <dbReference type="EMBL" id="KAK4097737.1"/>
    </source>
</evidence>
<feature type="region of interest" description="Disordered" evidence="3">
    <location>
        <begin position="1"/>
        <end position="39"/>
    </location>
</feature>
<dbReference type="Proteomes" id="UP001305647">
    <property type="component" value="Unassembled WGS sequence"/>
</dbReference>
<dbReference type="GO" id="GO:0006351">
    <property type="term" value="P:DNA-templated transcription"/>
    <property type="evidence" value="ECO:0007669"/>
    <property type="project" value="InterPro"/>
</dbReference>
<gene>
    <name evidence="5" type="ORF">N658DRAFT_433462</name>
</gene>
<dbReference type="GO" id="GO:0003677">
    <property type="term" value="F:DNA binding"/>
    <property type="evidence" value="ECO:0007669"/>
    <property type="project" value="InterPro"/>
</dbReference>
<feature type="region of interest" description="Disordered" evidence="3">
    <location>
        <begin position="99"/>
        <end position="144"/>
    </location>
</feature>
<evidence type="ECO:0000256" key="2">
    <source>
        <dbReference type="ARBA" id="ARBA00023242"/>
    </source>
</evidence>
<evidence type="ECO:0000256" key="3">
    <source>
        <dbReference type="SAM" id="MobiDB-lite"/>
    </source>
</evidence>
<dbReference type="SMART" id="SM00906">
    <property type="entry name" value="Fungal_trans"/>
    <property type="match status" value="1"/>
</dbReference>
<keyword evidence="6" id="KW-1185">Reference proteome</keyword>
<dbReference type="PROSITE" id="PS50048">
    <property type="entry name" value="ZN2_CY6_FUNGAL_2"/>
    <property type="match status" value="1"/>
</dbReference>
<reference evidence="5" key="2">
    <citation type="submission" date="2023-05" db="EMBL/GenBank/DDBJ databases">
        <authorList>
            <consortium name="Lawrence Berkeley National Laboratory"/>
            <person name="Steindorff A."/>
            <person name="Hensen N."/>
            <person name="Bonometti L."/>
            <person name="Westerberg I."/>
            <person name="Brannstrom I.O."/>
            <person name="Guillou S."/>
            <person name="Cros-Aarteil S."/>
            <person name="Calhoun S."/>
            <person name="Haridas S."/>
            <person name="Kuo A."/>
            <person name="Mondo S."/>
            <person name="Pangilinan J."/>
            <person name="Riley R."/>
            <person name="Labutti K."/>
            <person name="Andreopoulos B."/>
            <person name="Lipzen A."/>
            <person name="Chen C."/>
            <person name="Yanf M."/>
            <person name="Daum C."/>
            <person name="Ng V."/>
            <person name="Clum A."/>
            <person name="Ohm R."/>
            <person name="Martin F."/>
            <person name="Silar P."/>
            <person name="Natvig D."/>
            <person name="Lalanne C."/>
            <person name="Gautier V."/>
            <person name="Ament-Velasquez S.L."/>
            <person name="Kruys A."/>
            <person name="Hutchinson M.I."/>
            <person name="Powell A.J."/>
            <person name="Barry K."/>
            <person name="Miller A.N."/>
            <person name="Grigoriev I.V."/>
            <person name="Debuchy R."/>
            <person name="Gladieux P."/>
            <person name="Thoren M.H."/>
            <person name="Johannesson H."/>
        </authorList>
    </citation>
    <scope>NUCLEOTIDE SEQUENCE</scope>
    <source>
        <strain evidence="5">CBS 757.83</strain>
    </source>
</reference>
<keyword evidence="2" id="KW-0539">Nucleus</keyword>
<dbReference type="Pfam" id="PF04082">
    <property type="entry name" value="Fungal_trans"/>
    <property type="match status" value="1"/>
</dbReference>
<feature type="compositionally biased region" description="Polar residues" evidence="3">
    <location>
        <begin position="11"/>
        <end position="20"/>
    </location>
</feature>
<dbReference type="InterPro" id="IPR036864">
    <property type="entry name" value="Zn2-C6_fun-type_DNA-bd_sf"/>
</dbReference>
<feature type="domain" description="Zn(2)-C6 fungal-type" evidence="4">
    <location>
        <begin position="45"/>
        <end position="74"/>
    </location>
</feature>
<evidence type="ECO:0000313" key="6">
    <source>
        <dbReference type="Proteomes" id="UP001305647"/>
    </source>
</evidence>
<dbReference type="AlphaFoldDB" id="A0AAN6SYQ1"/>
<dbReference type="PANTHER" id="PTHR46910">
    <property type="entry name" value="TRANSCRIPTION FACTOR PDR1"/>
    <property type="match status" value="1"/>
</dbReference>
<dbReference type="SUPFAM" id="SSF57701">
    <property type="entry name" value="Zn2/Cys6 DNA-binding domain"/>
    <property type="match status" value="1"/>
</dbReference>
<dbReference type="Pfam" id="PF00172">
    <property type="entry name" value="Zn_clus"/>
    <property type="match status" value="1"/>
</dbReference>
<organism evidence="5 6">
    <name type="scientific">Parathielavia hyrcaniae</name>
    <dbReference type="NCBI Taxonomy" id="113614"/>
    <lineage>
        <taxon>Eukaryota</taxon>
        <taxon>Fungi</taxon>
        <taxon>Dikarya</taxon>
        <taxon>Ascomycota</taxon>
        <taxon>Pezizomycotina</taxon>
        <taxon>Sordariomycetes</taxon>
        <taxon>Sordariomycetidae</taxon>
        <taxon>Sordariales</taxon>
        <taxon>Chaetomiaceae</taxon>
        <taxon>Parathielavia</taxon>
    </lineage>
</organism>
<accession>A0AAN6SYQ1</accession>
<protein>
    <recommendedName>
        <fullName evidence="4">Zn(2)-C6 fungal-type domain-containing protein</fullName>
    </recommendedName>
</protein>
<sequence>MTRPLDPAANLNISPASASSPVHRLPVNPRRKKVSPDERKRVATACNSCNVRRIKCSGERPCRQCTSAQRDCQYPEPVERVTIPRAELESLQRRCASLERQLASTERSDHRGEQAASPPTCSNSTPSSLTGGAPHPSRLGGIDGRMLADPAGTSRYLGETSGATFLDSLKKLIVIAAPLAKVLDADAGRHPAGAAFLASLGQYQTHDSHPLVLPTAVDPLTLPPEADMLSALSQARYFIQDGNGTFPSGGIMFWPFGDIHEILSLASLPGRQSAGEPQQPGPHHRPLALYHACFAFVRMLNIREPGSAVDGQLGEEYFAKARSLLGNVLDRTTYTITDIAVLALMTLYMIENNRRDAAYMAISNAMAISVMHGFHKGGSGNEIGVRTFWTVYVLDRWLGCVMGRPPTTPDDAITLPLPRDYPGLPSPAGLRAHVELCKISDYIVYSSYREAGLPDLLTKATVRVGKALEMLRKWRADLPPSLQLPADPLTLLPVDIFTMAASFGQDPAGLLTGAAVFGRDRACWSLHMSYNQLLILAIRPAMLMAVWKAVASIVCDDLPFDMENHPHLEPIRACSDAARRNLRLGRLMRLHSPRQKLLLPDMHNIFNAAIVLTMHQMIFVNLRTQDLDDVGWTIEVFDAEAETGSEYARDCARVLHDFKYLAQRLRNPIHDPDAKRVLLSDEGGLRDLLPNGLKAAAGRGAMVDVSSNYASAAAIDGGGADGPGHQMKSGTPLYQRVAAMYQTLSCWWQADYMQFYSTHLS</sequence>
<dbReference type="InterPro" id="IPR001138">
    <property type="entry name" value="Zn2Cys6_DnaBD"/>
</dbReference>
<feature type="compositionally biased region" description="Low complexity" evidence="3">
    <location>
        <begin position="117"/>
        <end position="130"/>
    </location>
</feature>
<dbReference type="SMART" id="SM00066">
    <property type="entry name" value="GAL4"/>
    <property type="match status" value="1"/>
</dbReference>
<keyword evidence="1" id="KW-0479">Metal-binding</keyword>
<name>A0AAN6SYQ1_9PEZI</name>
<dbReference type="InterPro" id="IPR007219">
    <property type="entry name" value="XnlR_reg_dom"/>
</dbReference>
<dbReference type="GO" id="GO:0000981">
    <property type="term" value="F:DNA-binding transcription factor activity, RNA polymerase II-specific"/>
    <property type="evidence" value="ECO:0007669"/>
    <property type="project" value="InterPro"/>
</dbReference>
<dbReference type="CDD" id="cd00067">
    <property type="entry name" value="GAL4"/>
    <property type="match status" value="1"/>
</dbReference>
<dbReference type="CDD" id="cd12148">
    <property type="entry name" value="fungal_TF_MHR"/>
    <property type="match status" value="1"/>
</dbReference>
<dbReference type="InterPro" id="IPR050987">
    <property type="entry name" value="AtrR-like"/>
</dbReference>
<dbReference type="Gene3D" id="4.10.240.10">
    <property type="entry name" value="Zn(2)-C6 fungal-type DNA-binding domain"/>
    <property type="match status" value="1"/>
</dbReference>
<evidence type="ECO:0000259" key="4">
    <source>
        <dbReference type="PROSITE" id="PS50048"/>
    </source>
</evidence>
<dbReference type="EMBL" id="MU863669">
    <property type="protein sequence ID" value="KAK4097737.1"/>
    <property type="molecule type" value="Genomic_DNA"/>
</dbReference>
<comment type="caution">
    <text evidence="5">The sequence shown here is derived from an EMBL/GenBank/DDBJ whole genome shotgun (WGS) entry which is preliminary data.</text>
</comment>
<dbReference type="GO" id="GO:0008270">
    <property type="term" value="F:zinc ion binding"/>
    <property type="evidence" value="ECO:0007669"/>
    <property type="project" value="InterPro"/>
</dbReference>
<reference evidence="5" key="1">
    <citation type="journal article" date="2023" name="Mol. Phylogenet. Evol.">
        <title>Genome-scale phylogeny and comparative genomics of the fungal order Sordariales.</title>
        <authorList>
            <person name="Hensen N."/>
            <person name="Bonometti L."/>
            <person name="Westerberg I."/>
            <person name="Brannstrom I.O."/>
            <person name="Guillou S."/>
            <person name="Cros-Aarteil S."/>
            <person name="Calhoun S."/>
            <person name="Haridas S."/>
            <person name="Kuo A."/>
            <person name="Mondo S."/>
            <person name="Pangilinan J."/>
            <person name="Riley R."/>
            <person name="LaButti K."/>
            <person name="Andreopoulos B."/>
            <person name="Lipzen A."/>
            <person name="Chen C."/>
            <person name="Yan M."/>
            <person name="Daum C."/>
            <person name="Ng V."/>
            <person name="Clum A."/>
            <person name="Steindorff A."/>
            <person name="Ohm R.A."/>
            <person name="Martin F."/>
            <person name="Silar P."/>
            <person name="Natvig D.O."/>
            <person name="Lalanne C."/>
            <person name="Gautier V."/>
            <person name="Ament-Velasquez S.L."/>
            <person name="Kruys A."/>
            <person name="Hutchinson M.I."/>
            <person name="Powell A.J."/>
            <person name="Barry K."/>
            <person name="Miller A.N."/>
            <person name="Grigoriev I.V."/>
            <person name="Debuchy R."/>
            <person name="Gladieux P."/>
            <person name="Hiltunen Thoren M."/>
            <person name="Johannesson H."/>
        </authorList>
    </citation>
    <scope>NUCLEOTIDE SEQUENCE</scope>
    <source>
        <strain evidence="5">CBS 757.83</strain>
    </source>
</reference>